<sequence length="123" mass="13617">MGSGHAANTTPARPQPETGSRMRLRRPDLLPIQALGTPSPWGASRSRQDFIGDGSALKARPIGHVPWPRPYLLLFFNLFELDILILLTTAGLEVPKMMRFTVLDMATLGTQVLISIDRNCECF</sequence>
<dbReference type="AlphaFoldDB" id="A0AAV7UBM3"/>
<evidence type="ECO:0000313" key="3">
    <source>
        <dbReference type="Proteomes" id="UP001066276"/>
    </source>
</evidence>
<reference evidence="2" key="1">
    <citation type="journal article" date="2022" name="bioRxiv">
        <title>Sequencing and chromosome-scale assembly of the giantPleurodeles waltlgenome.</title>
        <authorList>
            <person name="Brown T."/>
            <person name="Elewa A."/>
            <person name="Iarovenko S."/>
            <person name="Subramanian E."/>
            <person name="Araus A.J."/>
            <person name="Petzold A."/>
            <person name="Susuki M."/>
            <person name="Suzuki K.-i.T."/>
            <person name="Hayashi T."/>
            <person name="Toyoda A."/>
            <person name="Oliveira C."/>
            <person name="Osipova E."/>
            <person name="Leigh N.D."/>
            <person name="Simon A."/>
            <person name="Yun M.H."/>
        </authorList>
    </citation>
    <scope>NUCLEOTIDE SEQUENCE</scope>
    <source>
        <strain evidence="2">20211129_DDA</strain>
        <tissue evidence="2">Liver</tissue>
    </source>
</reference>
<dbReference type="Proteomes" id="UP001066276">
    <property type="component" value="Chromosome 3_1"/>
</dbReference>
<name>A0AAV7UBM3_PLEWA</name>
<keyword evidence="3" id="KW-1185">Reference proteome</keyword>
<feature type="compositionally biased region" description="Polar residues" evidence="1">
    <location>
        <begin position="1"/>
        <end position="12"/>
    </location>
</feature>
<protein>
    <submittedName>
        <fullName evidence="2">Uncharacterized protein</fullName>
    </submittedName>
</protein>
<accession>A0AAV7UBM3</accession>
<gene>
    <name evidence="2" type="ORF">NDU88_003280</name>
</gene>
<feature type="region of interest" description="Disordered" evidence="1">
    <location>
        <begin position="1"/>
        <end position="25"/>
    </location>
</feature>
<evidence type="ECO:0000313" key="2">
    <source>
        <dbReference type="EMBL" id="KAJ1186499.1"/>
    </source>
</evidence>
<dbReference type="EMBL" id="JANPWB010000005">
    <property type="protein sequence ID" value="KAJ1186499.1"/>
    <property type="molecule type" value="Genomic_DNA"/>
</dbReference>
<comment type="caution">
    <text evidence="2">The sequence shown here is derived from an EMBL/GenBank/DDBJ whole genome shotgun (WGS) entry which is preliminary data.</text>
</comment>
<evidence type="ECO:0000256" key="1">
    <source>
        <dbReference type="SAM" id="MobiDB-lite"/>
    </source>
</evidence>
<proteinExistence type="predicted"/>
<organism evidence="2 3">
    <name type="scientific">Pleurodeles waltl</name>
    <name type="common">Iberian ribbed newt</name>
    <dbReference type="NCBI Taxonomy" id="8319"/>
    <lineage>
        <taxon>Eukaryota</taxon>
        <taxon>Metazoa</taxon>
        <taxon>Chordata</taxon>
        <taxon>Craniata</taxon>
        <taxon>Vertebrata</taxon>
        <taxon>Euteleostomi</taxon>
        <taxon>Amphibia</taxon>
        <taxon>Batrachia</taxon>
        <taxon>Caudata</taxon>
        <taxon>Salamandroidea</taxon>
        <taxon>Salamandridae</taxon>
        <taxon>Pleurodelinae</taxon>
        <taxon>Pleurodeles</taxon>
    </lineage>
</organism>